<name>A0A316TS79_9BACT</name>
<dbReference type="SUPFAM" id="SSF63825">
    <property type="entry name" value="YWTD domain"/>
    <property type="match status" value="1"/>
</dbReference>
<sequence>MRNLLIIVCSFLVAISCKNGNETIHPTENFKQHLNSRETTVNFLKQAEAGSVYTDSITHSISLGELADPQKEDYMLDIENVAVDNFGRIYASNPSLSSIKVFSRKGDFLLSLGRGGRGPGEFTNLSKIAIDSETNRLAALDRYEIEIFKISPDTIEYETTVSTEISNSTDICFSKNFLFTNGFKVTERDSINAGNVYNLLSVSRPIHKFSIENYEYLDSFGQRYETTTGFAIFEGQLSKTLISCNDSTVVGIFENFPLISGYDVDTNELLWESSILNLPMAEFEESFRSEPIMGVLPSYGEKYFYRDIINTDNNNSLLMVGNRYPSNFSPDEELDFMNNDFFLHPIVIDNMNGELKLLDRTRSLTYFKNSDVYIFSKPMADLSHGQLLHVVFN</sequence>
<dbReference type="EMBL" id="QGGB01000006">
    <property type="protein sequence ID" value="PWN06718.1"/>
    <property type="molecule type" value="Genomic_DNA"/>
</dbReference>
<dbReference type="InterPro" id="IPR011042">
    <property type="entry name" value="6-blade_b-propeller_TolB-like"/>
</dbReference>
<dbReference type="Gene3D" id="2.120.10.30">
    <property type="entry name" value="TolB, C-terminal domain"/>
    <property type="match status" value="1"/>
</dbReference>
<dbReference type="PROSITE" id="PS51257">
    <property type="entry name" value="PROKAR_LIPOPROTEIN"/>
    <property type="match status" value="1"/>
</dbReference>
<evidence type="ECO:0000313" key="1">
    <source>
        <dbReference type="EMBL" id="PWN06718.1"/>
    </source>
</evidence>
<accession>A0A316TS79</accession>
<protein>
    <recommendedName>
        <fullName evidence="3">6-bladed beta-propeller protein</fullName>
    </recommendedName>
</protein>
<reference evidence="1 2" key="1">
    <citation type="submission" date="2018-05" db="EMBL/GenBank/DDBJ databases">
        <title>Rhodohalobacter halophilus gen. nov., sp. nov., a moderately halophilic member of the family Balneolaceae.</title>
        <authorList>
            <person name="Liu Z.-W."/>
        </authorList>
    </citation>
    <scope>NUCLEOTIDE SEQUENCE [LARGE SCALE GENOMIC DNA]</scope>
    <source>
        <strain evidence="1 2">8A47</strain>
    </source>
</reference>
<gene>
    <name evidence="1" type="ORF">DDZ15_09390</name>
</gene>
<evidence type="ECO:0000313" key="2">
    <source>
        <dbReference type="Proteomes" id="UP000245533"/>
    </source>
</evidence>
<comment type="caution">
    <text evidence="1">The sequence shown here is derived from an EMBL/GenBank/DDBJ whole genome shotgun (WGS) entry which is preliminary data.</text>
</comment>
<organism evidence="1 2">
    <name type="scientific">Rhodohalobacter mucosus</name>
    <dbReference type="NCBI Taxonomy" id="2079485"/>
    <lineage>
        <taxon>Bacteria</taxon>
        <taxon>Pseudomonadati</taxon>
        <taxon>Balneolota</taxon>
        <taxon>Balneolia</taxon>
        <taxon>Balneolales</taxon>
        <taxon>Balneolaceae</taxon>
        <taxon>Rhodohalobacter</taxon>
    </lineage>
</organism>
<dbReference type="Proteomes" id="UP000245533">
    <property type="component" value="Unassembled WGS sequence"/>
</dbReference>
<keyword evidence="2" id="KW-1185">Reference proteome</keyword>
<dbReference type="Pfam" id="PF17170">
    <property type="entry name" value="DUF5128"/>
    <property type="match status" value="1"/>
</dbReference>
<dbReference type="RefSeq" id="WP_109646832.1">
    <property type="nucleotide sequence ID" value="NZ_QGGB01000006.1"/>
</dbReference>
<evidence type="ECO:0008006" key="3">
    <source>
        <dbReference type="Google" id="ProtNLM"/>
    </source>
</evidence>
<proteinExistence type="predicted"/>
<dbReference type="AlphaFoldDB" id="A0A316TS79"/>